<keyword evidence="1" id="KW-1133">Transmembrane helix</keyword>
<feature type="domain" description="GGDEF" evidence="2">
    <location>
        <begin position="606"/>
        <end position="743"/>
    </location>
</feature>
<dbReference type="SUPFAM" id="SSF55073">
    <property type="entry name" value="Nucleotide cyclase"/>
    <property type="match status" value="1"/>
</dbReference>
<dbReference type="SMART" id="SM00267">
    <property type="entry name" value="GGDEF"/>
    <property type="match status" value="1"/>
</dbReference>
<name>A0ABT7BW55_9CYAN</name>
<protein>
    <submittedName>
        <fullName evidence="3">Diguanylate cyclase</fullName>
        <ecNumber evidence="3">2.7.7.65</ecNumber>
    </submittedName>
</protein>
<dbReference type="CDD" id="cd00130">
    <property type="entry name" value="PAS"/>
    <property type="match status" value="1"/>
</dbReference>
<dbReference type="CDD" id="cd01949">
    <property type="entry name" value="GGDEF"/>
    <property type="match status" value="1"/>
</dbReference>
<dbReference type="Gene3D" id="3.30.450.20">
    <property type="entry name" value="PAS domain"/>
    <property type="match status" value="3"/>
</dbReference>
<evidence type="ECO:0000313" key="3">
    <source>
        <dbReference type="EMBL" id="MDJ1183434.1"/>
    </source>
</evidence>
<comment type="caution">
    <text evidence="3">The sequence shown here is derived from an EMBL/GenBank/DDBJ whole genome shotgun (WGS) entry which is preliminary data.</text>
</comment>
<dbReference type="GO" id="GO:0052621">
    <property type="term" value="F:diguanylate cyclase activity"/>
    <property type="evidence" value="ECO:0007669"/>
    <property type="project" value="UniProtKB-EC"/>
</dbReference>
<keyword evidence="3" id="KW-0548">Nucleotidyltransferase</keyword>
<dbReference type="InterPro" id="IPR035965">
    <property type="entry name" value="PAS-like_dom_sf"/>
</dbReference>
<dbReference type="RefSeq" id="WP_283758088.1">
    <property type="nucleotide sequence ID" value="NZ_JAQOSQ010000008.1"/>
</dbReference>
<keyword evidence="3" id="KW-0808">Transferase</keyword>
<feature type="transmembrane region" description="Helical" evidence="1">
    <location>
        <begin position="331"/>
        <end position="350"/>
    </location>
</feature>
<dbReference type="SUPFAM" id="SSF55785">
    <property type="entry name" value="PYP-like sensor domain (PAS domain)"/>
    <property type="match status" value="1"/>
</dbReference>
<gene>
    <name evidence="3" type="ORF">PMH09_09500</name>
</gene>
<dbReference type="InterPro" id="IPR043128">
    <property type="entry name" value="Rev_trsase/Diguanyl_cyclase"/>
</dbReference>
<dbReference type="InterPro" id="IPR029787">
    <property type="entry name" value="Nucleotide_cyclase"/>
</dbReference>
<dbReference type="EMBL" id="JAQOSQ010000008">
    <property type="protein sequence ID" value="MDJ1183434.1"/>
    <property type="molecule type" value="Genomic_DNA"/>
</dbReference>
<dbReference type="Gene3D" id="3.30.70.270">
    <property type="match status" value="1"/>
</dbReference>
<dbReference type="InterPro" id="IPR050469">
    <property type="entry name" value="Diguanylate_Cyclase"/>
</dbReference>
<keyword evidence="4" id="KW-1185">Reference proteome</keyword>
<dbReference type="CDD" id="cd18774">
    <property type="entry name" value="PDC2_HK_sensor"/>
    <property type="match status" value="1"/>
</dbReference>
<proteinExistence type="predicted"/>
<evidence type="ECO:0000313" key="4">
    <source>
        <dbReference type="Proteomes" id="UP001232992"/>
    </source>
</evidence>
<evidence type="ECO:0000256" key="1">
    <source>
        <dbReference type="SAM" id="Phobius"/>
    </source>
</evidence>
<feature type="transmembrane region" description="Helical" evidence="1">
    <location>
        <begin position="12"/>
        <end position="38"/>
    </location>
</feature>
<dbReference type="EC" id="2.7.7.65" evidence="3"/>
<dbReference type="PANTHER" id="PTHR45138:SF9">
    <property type="entry name" value="DIGUANYLATE CYCLASE DGCM-RELATED"/>
    <property type="match status" value="1"/>
</dbReference>
<accession>A0ABT7BW55</accession>
<dbReference type="InterPro" id="IPR000160">
    <property type="entry name" value="GGDEF_dom"/>
</dbReference>
<dbReference type="PANTHER" id="PTHR45138">
    <property type="entry name" value="REGULATORY COMPONENTS OF SENSORY TRANSDUCTION SYSTEM"/>
    <property type="match status" value="1"/>
</dbReference>
<keyword evidence="1" id="KW-0472">Membrane</keyword>
<dbReference type="NCBIfam" id="TIGR00254">
    <property type="entry name" value="GGDEF"/>
    <property type="match status" value="1"/>
</dbReference>
<dbReference type="InterPro" id="IPR000014">
    <property type="entry name" value="PAS"/>
</dbReference>
<dbReference type="PROSITE" id="PS50887">
    <property type="entry name" value="GGDEF"/>
    <property type="match status" value="1"/>
</dbReference>
<keyword evidence="1" id="KW-0812">Transmembrane</keyword>
<dbReference type="Pfam" id="PF00990">
    <property type="entry name" value="GGDEF"/>
    <property type="match status" value="1"/>
</dbReference>
<organism evidence="3 4">
    <name type="scientific">Roseofilum casamattae BLCC-M143</name>
    <dbReference type="NCBI Taxonomy" id="3022442"/>
    <lineage>
        <taxon>Bacteria</taxon>
        <taxon>Bacillati</taxon>
        <taxon>Cyanobacteriota</taxon>
        <taxon>Cyanophyceae</taxon>
        <taxon>Desertifilales</taxon>
        <taxon>Desertifilaceae</taxon>
        <taxon>Roseofilum</taxon>
        <taxon>Roseofilum casamattae</taxon>
    </lineage>
</organism>
<sequence length="744" mass="84463">MADRLSHNSKTIPLQIFILIPFVLPILIIMGLTGIIGLRSDREPIEKLAIAWMSEVSDGVAAKLADDLALPERILNSSERLFLDSLNPTVARNRMHTFIKDFRSIEGIYLAAEGNGDFYAAFRNVRGQDIFQQADSQTEYRLTSYPLDSSESKDTESPLEISTTPYNVRQLSWYRETLQSPTMRIERLKRWAEDDIIHMQLSRSFFDAENQPIGAGRIDVNLNSFVRYLQELDLEFSGQLFILDTEGNLLASSHGEENGQESISPKLLNRLQQQANGDRIDSENMAIDKQQNDWILTVPYQFSGGDRWWIATVISEEVVFQEFNLHFRNKLLLNLGVLCLAIALGSFAIYRVTSVLNQLTQNSELVMQGETGVTFKRKTIVDELQRSIDISQNVNQYWTNTFQELQEENNRLSDKVAAGANLLVEAIEKADVANIKLQRSQSLLASVINSSMDGIMAFESVRNTHEEIVDFRWIVSNQIVCDFFGLEVKQLVGKYWLQEITSSNLVGLFENYVNVVETGRSLELEFPYDGRGDRFWFHLIGVKLGDGLSVNIRDITDRKKSVFELRKMLDEVHELANTDGLTKVANRRQFDESLTQEWLRLQRDRLPLSLILCDVDYFKFYNDTYGHQAGDDCLIQVAASIQNSVRRSSDLVARYGGEEFVVLLPNTSEEGAIVVAQLIQSKIERLNIPHQSSKVSSSVTMSLGVSTLIPSPELSKERLVTLADEALYLAKQQGRNQFVFKSSD</sequence>
<evidence type="ECO:0000259" key="2">
    <source>
        <dbReference type="PROSITE" id="PS50887"/>
    </source>
</evidence>
<dbReference type="Proteomes" id="UP001232992">
    <property type="component" value="Unassembled WGS sequence"/>
</dbReference>
<reference evidence="3 4" key="1">
    <citation type="submission" date="2023-01" db="EMBL/GenBank/DDBJ databases">
        <title>Novel diversity within Roseofilum (Cyanobacteria; Desertifilaceae) from marine benthic mats with descriptions of four novel species.</title>
        <authorList>
            <person name="Wang Y."/>
            <person name="Berthold D.E."/>
            <person name="Hu J."/>
            <person name="Lefler F.W."/>
            <person name="Laughinghouse H.D. IV."/>
        </authorList>
    </citation>
    <scope>NUCLEOTIDE SEQUENCE [LARGE SCALE GENOMIC DNA]</scope>
    <source>
        <strain evidence="3 4">BLCC-M143</strain>
    </source>
</reference>